<protein>
    <submittedName>
        <fullName evidence="2">GNAT family N-acetyltransferase</fullName>
        <ecNumber evidence="2">2.3.1.-</ecNumber>
    </submittedName>
</protein>
<keyword evidence="3" id="KW-1185">Reference proteome</keyword>
<dbReference type="Gene3D" id="3.40.630.30">
    <property type="match status" value="1"/>
</dbReference>
<dbReference type="EMBL" id="JAROAS010000021">
    <property type="protein sequence ID" value="MED4128634.1"/>
    <property type="molecule type" value="Genomic_DNA"/>
</dbReference>
<dbReference type="CDD" id="cd04301">
    <property type="entry name" value="NAT_SF"/>
    <property type="match status" value="1"/>
</dbReference>
<evidence type="ECO:0000313" key="2">
    <source>
        <dbReference type="EMBL" id="MED4128634.1"/>
    </source>
</evidence>
<dbReference type="Pfam" id="PF13527">
    <property type="entry name" value="Acetyltransf_9"/>
    <property type="match status" value="1"/>
</dbReference>
<dbReference type="EC" id="2.3.1.-" evidence="2"/>
<feature type="domain" description="N-acetyltransferase" evidence="1">
    <location>
        <begin position="1"/>
        <end position="152"/>
    </location>
</feature>
<dbReference type="RefSeq" id="WP_328237414.1">
    <property type="nucleotide sequence ID" value="NZ_JAROAS010000021.1"/>
</dbReference>
<dbReference type="GO" id="GO:0016746">
    <property type="term" value="F:acyltransferase activity"/>
    <property type="evidence" value="ECO:0007669"/>
    <property type="project" value="UniProtKB-KW"/>
</dbReference>
<keyword evidence="2" id="KW-0012">Acyltransferase</keyword>
<dbReference type="PROSITE" id="PS51186">
    <property type="entry name" value="GNAT"/>
    <property type="match status" value="1"/>
</dbReference>
<proteinExistence type="predicted"/>
<evidence type="ECO:0000259" key="1">
    <source>
        <dbReference type="PROSITE" id="PS51186"/>
    </source>
</evidence>
<dbReference type="InterPro" id="IPR016181">
    <property type="entry name" value="Acyl_CoA_acyltransferase"/>
</dbReference>
<dbReference type="SUPFAM" id="SSF55729">
    <property type="entry name" value="Acyl-CoA N-acyltransferases (Nat)"/>
    <property type="match status" value="1"/>
</dbReference>
<gene>
    <name evidence="2" type="ORF">P5F74_10860</name>
</gene>
<dbReference type="Proteomes" id="UP001341820">
    <property type="component" value="Unassembled WGS sequence"/>
</dbReference>
<evidence type="ECO:0000313" key="3">
    <source>
        <dbReference type="Proteomes" id="UP001341820"/>
    </source>
</evidence>
<name>A0ABU6NLL3_9BACI</name>
<comment type="caution">
    <text evidence="2">The sequence shown here is derived from an EMBL/GenBank/DDBJ whole genome shotgun (WGS) entry which is preliminary data.</text>
</comment>
<organism evidence="2 3">
    <name type="scientific">Shouchella miscanthi</name>
    <dbReference type="NCBI Taxonomy" id="2598861"/>
    <lineage>
        <taxon>Bacteria</taxon>
        <taxon>Bacillati</taxon>
        <taxon>Bacillota</taxon>
        <taxon>Bacilli</taxon>
        <taxon>Bacillales</taxon>
        <taxon>Bacillaceae</taxon>
        <taxon>Shouchella</taxon>
    </lineage>
</organism>
<reference evidence="2 3" key="1">
    <citation type="submission" date="2023-03" db="EMBL/GenBank/DDBJ databases">
        <title>Bacillus Genome Sequencing.</title>
        <authorList>
            <person name="Dunlap C."/>
        </authorList>
    </citation>
    <scope>NUCLEOTIDE SEQUENCE [LARGE SCALE GENOMIC DNA]</scope>
    <source>
        <strain evidence="2 3">B-4107</strain>
    </source>
</reference>
<keyword evidence="2" id="KW-0808">Transferase</keyword>
<sequence length="152" mass="17862">MIRLATSADIPQLIKMRWDFTIEHDDSKSNESFQLFKQECDAFLVAALEEDCWFIWVFEEDGELVSHIYTELVHKVPRPGRVTYPFVFMTNVYTIPKARGKGVGTRLLKKVNEWVEINKYEFAIVWPSDESISYYKRNGYHTCTEPLAFIPE</sequence>
<accession>A0ABU6NLL3</accession>
<dbReference type="InterPro" id="IPR000182">
    <property type="entry name" value="GNAT_dom"/>
</dbReference>